<comment type="caution">
    <text evidence="1">The sequence shown here is derived from an EMBL/GenBank/DDBJ whole genome shotgun (WGS) entry which is preliminary data.</text>
</comment>
<keyword evidence="2" id="KW-1185">Reference proteome</keyword>
<proteinExistence type="predicted"/>
<gene>
    <name evidence="1" type="ORF">GIW81_03120</name>
</gene>
<accession>A0A6I3KEP7</accession>
<dbReference type="EMBL" id="WMBQ01000001">
    <property type="protein sequence ID" value="MTD93324.1"/>
    <property type="molecule type" value="Genomic_DNA"/>
</dbReference>
<protein>
    <submittedName>
        <fullName evidence="1">Uncharacterized protein</fullName>
    </submittedName>
</protein>
<dbReference type="AlphaFoldDB" id="A0A6I3KEP7"/>
<sequence length="62" mass="6327">MTSKPAYIAVYGPPKSDLPHIAVVIYPDGEVTGLAAVSATAAETLVTELALQMGAHMGDNDG</sequence>
<name>A0A6I3KEP7_9HYPH</name>
<organism evidence="1 2">
    <name type="scientific">Hyphomicrobium album</name>
    <dbReference type="NCBI Taxonomy" id="2665159"/>
    <lineage>
        <taxon>Bacteria</taxon>
        <taxon>Pseudomonadati</taxon>
        <taxon>Pseudomonadota</taxon>
        <taxon>Alphaproteobacteria</taxon>
        <taxon>Hyphomicrobiales</taxon>
        <taxon>Hyphomicrobiaceae</taxon>
        <taxon>Hyphomicrobium</taxon>
    </lineage>
</organism>
<dbReference type="RefSeq" id="WP_154737876.1">
    <property type="nucleotide sequence ID" value="NZ_WMBQ01000001.1"/>
</dbReference>
<evidence type="ECO:0000313" key="1">
    <source>
        <dbReference type="EMBL" id="MTD93324.1"/>
    </source>
</evidence>
<reference evidence="1 2" key="1">
    <citation type="submission" date="2019-11" db="EMBL/GenBank/DDBJ databases">
        <title>Identification of a novel strain.</title>
        <authorList>
            <person name="Xu Q."/>
            <person name="Wang G."/>
        </authorList>
    </citation>
    <scope>NUCLEOTIDE SEQUENCE [LARGE SCALE GENOMIC DNA]</scope>
    <source>
        <strain evidence="2">xq</strain>
    </source>
</reference>
<evidence type="ECO:0000313" key="2">
    <source>
        <dbReference type="Proteomes" id="UP000440694"/>
    </source>
</evidence>
<dbReference type="Proteomes" id="UP000440694">
    <property type="component" value="Unassembled WGS sequence"/>
</dbReference>